<keyword evidence="1" id="KW-0732">Signal</keyword>
<evidence type="ECO:0000313" key="3">
    <source>
        <dbReference type="WBParaSite" id="EEL_0000243601-mRNA-1"/>
    </source>
</evidence>
<dbReference type="AlphaFoldDB" id="A0A0R3RLS7"/>
<keyword evidence="2" id="KW-1185">Reference proteome</keyword>
<evidence type="ECO:0000313" key="2">
    <source>
        <dbReference type="Proteomes" id="UP000050640"/>
    </source>
</evidence>
<name>A0A0R3RLS7_9BILA</name>
<sequence>MKIALYLIILTTPSMAFQCFQCNSGIYEDDAKPCIDQETECPKGTKSCSTIFYASDERDKIHVRKFCTNSGTPIPQYLRLFRNSAMCQNIFMNQEQVQLTSLLERQRREALPPAPPRKYRNNLLCVCTTSLCNGGIHEEAVNRIIFNPSRHNIDFSLQGLND</sequence>
<protein>
    <submittedName>
        <fullName evidence="3">Uncharacterized protein</fullName>
    </submittedName>
</protein>
<evidence type="ECO:0000256" key="1">
    <source>
        <dbReference type="SAM" id="SignalP"/>
    </source>
</evidence>
<reference evidence="3" key="1">
    <citation type="submission" date="2017-02" db="UniProtKB">
        <authorList>
            <consortium name="WormBaseParasite"/>
        </authorList>
    </citation>
    <scope>IDENTIFICATION</scope>
</reference>
<accession>A0A0R3RLS7</accession>
<dbReference type="WBParaSite" id="EEL_0000243601-mRNA-1">
    <property type="protein sequence ID" value="EEL_0000243601-mRNA-1"/>
    <property type="gene ID" value="EEL_0000243601"/>
</dbReference>
<proteinExistence type="predicted"/>
<feature type="chain" id="PRO_5006447613" evidence="1">
    <location>
        <begin position="17"/>
        <end position="162"/>
    </location>
</feature>
<dbReference type="Proteomes" id="UP000050640">
    <property type="component" value="Unplaced"/>
</dbReference>
<feature type="signal peptide" evidence="1">
    <location>
        <begin position="1"/>
        <end position="16"/>
    </location>
</feature>
<organism evidence="2 3">
    <name type="scientific">Elaeophora elaphi</name>
    <dbReference type="NCBI Taxonomy" id="1147741"/>
    <lineage>
        <taxon>Eukaryota</taxon>
        <taxon>Metazoa</taxon>
        <taxon>Ecdysozoa</taxon>
        <taxon>Nematoda</taxon>
        <taxon>Chromadorea</taxon>
        <taxon>Rhabditida</taxon>
        <taxon>Spirurina</taxon>
        <taxon>Spiruromorpha</taxon>
        <taxon>Filarioidea</taxon>
        <taxon>Onchocercidae</taxon>
        <taxon>Elaeophora</taxon>
    </lineage>
</organism>